<organism evidence="2 3">
    <name type="scientific">Dactylosporangium maewongense</name>
    <dbReference type="NCBI Taxonomy" id="634393"/>
    <lineage>
        <taxon>Bacteria</taxon>
        <taxon>Bacillati</taxon>
        <taxon>Actinomycetota</taxon>
        <taxon>Actinomycetes</taxon>
        <taxon>Micromonosporales</taxon>
        <taxon>Micromonosporaceae</taxon>
        <taxon>Dactylosporangium</taxon>
    </lineage>
</organism>
<name>A0ABN2DH36_9ACTN</name>
<dbReference type="Pfam" id="PF18742">
    <property type="entry name" value="DpnII-MboI"/>
    <property type="match status" value="1"/>
</dbReference>
<evidence type="ECO:0000313" key="3">
    <source>
        <dbReference type="Proteomes" id="UP001501470"/>
    </source>
</evidence>
<dbReference type="EMBL" id="BAAAQD010000056">
    <property type="protein sequence ID" value="GAA1575787.1"/>
    <property type="molecule type" value="Genomic_DNA"/>
</dbReference>
<evidence type="ECO:0000313" key="2">
    <source>
        <dbReference type="EMBL" id="GAA1575787.1"/>
    </source>
</evidence>
<accession>A0ABN2DH36</accession>
<comment type="caution">
    <text evidence="2">The sequence shown here is derived from an EMBL/GenBank/DDBJ whole genome shotgun (WGS) entry which is preliminary data.</text>
</comment>
<keyword evidence="3" id="KW-1185">Reference proteome</keyword>
<protein>
    <submittedName>
        <fullName evidence="2">Uncharacterized protein</fullName>
    </submittedName>
</protein>
<dbReference type="RefSeq" id="WP_344515436.1">
    <property type="nucleotide sequence ID" value="NZ_BAAAQD010000056.1"/>
</dbReference>
<reference evidence="2 3" key="1">
    <citation type="journal article" date="2019" name="Int. J. Syst. Evol. Microbiol.">
        <title>The Global Catalogue of Microorganisms (GCM) 10K type strain sequencing project: providing services to taxonomists for standard genome sequencing and annotation.</title>
        <authorList>
            <consortium name="The Broad Institute Genomics Platform"/>
            <consortium name="The Broad Institute Genome Sequencing Center for Infectious Disease"/>
            <person name="Wu L."/>
            <person name="Ma J."/>
        </authorList>
    </citation>
    <scope>NUCLEOTIDE SEQUENCE [LARGE SCALE GENOMIC DNA]</scope>
    <source>
        <strain evidence="2 3">JCM 15933</strain>
    </source>
</reference>
<evidence type="ECO:0000256" key="1">
    <source>
        <dbReference type="SAM" id="MobiDB-lite"/>
    </source>
</evidence>
<dbReference type="Proteomes" id="UP001501470">
    <property type="component" value="Unassembled WGS sequence"/>
</dbReference>
<sequence>MTEPADPNAASASLGGQLAALLRRVNSGNTPGDLDGLFAQHVLGNRGGLTWNLGPSRAWLDEHTYQLDEVGPLATIGYAISPSDPDTTAMAPAVVSGLQRLMQRDHFRAGRLNFMHDMRVLLGVGLAAKAVQGGMPEGVAWLAAMLQDTRLKPTDSLHDLAQQYVLAITAAITPRPISSSSLASDGDKAMAYWMVTTGLAELSDRDDMRSLQLGVLHAAAMVDAAALTIPEAALLAFSAIHATVTSIDQLVLSKTHLSLVLNRFESAMLRWRWDDPVDRVREPVQWPIPREEEVQAILWLILRSVFDDLIDEDTLPRFGHGSTRADFAIPSLKVLIEAKYVHNRSEFKKVEHEVMVDSIAYLKRTDLYRELVVFIYDSTSSVEHHELTRRTLLQVDHISDVIIVCPPGVLTPAAVQTRPSTGRRRRQTRQTDTDTQNAVIDSGL</sequence>
<proteinExistence type="predicted"/>
<gene>
    <name evidence="2" type="ORF">GCM10009827_117100</name>
</gene>
<feature type="region of interest" description="Disordered" evidence="1">
    <location>
        <begin position="414"/>
        <end position="444"/>
    </location>
</feature>